<dbReference type="AlphaFoldDB" id="A2C917"/>
<accession>A2C917</accession>
<dbReference type="KEGG" id="pmf:P9303_12281"/>
<protein>
    <submittedName>
        <fullName evidence="1">Uncharacterized protein</fullName>
    </submittedName>
</protein>
<evidence type="ECO:0000313" key="1">
    <source>
        <dbReference type="EMBL" id="ABM77977.1"/>
    </source>
</evidence>
<proteinExistence type="predicted"/>
<gene>
    <name evidence="1" type="ordered locus">P9303_12281</name>
</gene>
<organism evidence="1 2">
    <name type="scientific">Prochlorococcus marinus (strain MIT 9303)</name>
    <dbReference type="NCBI Taxonomy" id="59922"/>
    <lineage>
        <taxon>Bacteria</taxon>
        <taxon>Bacillati</taxon>
        <taxon>Cyanobacteriota</taxon>
        <taxon>Cyanophyceae</taxon>
        <taxon>Synechococcales</taxon>
        <taxon>Prochlorococcaceae</taxon>
        <taxon>Prochlorococcus</taxon>
    </lineage>
</organism>
<reference evidence="1 2" key="1">
    <citation type="journal article" date="2007" name="PLoS Genet.">
        <title>Patterns and implications of gene gain and loss in the evolution of Prochlorococcus.</title>
        <authorList>
            <person name="Kettler G.C."/>
            <person name="Martiny A.C."/>
            <person name="Huang K."/>
            <person name="Zucker J."/>
            <person name="Coleman M.L."/>
            <person name="Rodrigue S."/>
            <person name="Chen F."/>
            <person name="Lapidus A."/>
            <person name="Ferriera S."/>
            <person name="Johnson J."/>
            <person name="Steglich C."/>
            <person name="Church G.M."/>
            <person name="Richardson P."/>
            <person name="Chisholm S.W."/>
        </authorList>
    </citation>
    <scope>NUCLEOTIDE SEQUENCE [LARGE SCALE GENOMIC DNA]</scope>
    <source>
        <strain evidence="1 2">MIT 9303</strain>
    </source>
</reference>
<dbReference type="Proteomes" id="UP000002274">
    <property type="component" value="Chromosome"/>
</dbReference>
<dbReference type="EMBL" id="CP000554">
    <property type="protein sequence ID" value="ABM77977.1"/>
    <property type="molecule type" value="Genomic_DNA"/>
</dbReference>
<sequence>MALTSLVSLSFYSGEDSARHLNQAKQELLSIERRVVNESCV</sequence>
<dbReference type="HOGENOM" id="CLU_3275047_0_0_3"/>
<name>A2C917_PROM3</name>
<evidence type="ECO:0000313" key="2">
    <source>
        <dbReference type="Proteomes" id="UP000002274"/>
    </source>
</evidence>